<dbReference type="EMBL" id="FNQG01000007">
    <property type="protein sequence ID" value="SEA06943.1"/>
    <property type="molecule type" value="Genomic_DNA"/>
</dbReference>
<proteinExistence type="predicted"/>
<gene>
    <name evidence="1" type="ORF">SAMN05660648_01817</name>
</gene>
<name>A0A1H3Y5S8_SELRU</name>
<dbReference type="PROSITE" id="PS51318">
    <property type="entry name" value="TAT"/>
    <property type="match status" value="1"/>
</dbReference>
<dbReference type="NCBIfam" id="TIGR01409">
    <property type="entry name" value="TAT_signal_seq"/>
    <property type="match status" value="1"/>
</dbReference>
<organism evidence="1 2">
    <name type="scientific">Selenomonas ruminantium</name>
    <dbReference type="NCBI Taxonomy" id="971"/>
    <lineage>
        <taxon>Bacteria</taxon>
        <taxon>Bacillati</taxon>
        <taxon>Bacillota</taxon>
        <taxon>Negativicutes</taxon>
        <taxon>Selenomonadales</taxon>
        <taxon>Selenomonadaceae</taxon>
        <taxon>Selenomonas</taxon>
    </lineage>
</organism>
<accession>A0A1H3Y5S8</accession>
<protein>
    <submittedName>
        <fullName evidence="1">Tat (Twin-arginine translocation) pathway signal sequence</fullName>
    </submittedName>
</protein>
<dbReference type="InterPro" id="IPR006311">
    <property type="entry name" value="TAT_signal"/>
</dbReference>
<dbReference type="RefSeq" id="WP_177166202.1">
    <property type="nucleotide sequence ID" value="NZ_FNQG01000007.1"/>
</dbReference>
<sequence length="49" mass="5393">MEKSFSIPISRRAFMKLVGMGTVGVLAETAMPSGPGRSEWRRPAYFADC</sequence>
<evidence type="ECO:0000313" key="1">
    <source>
        <dbReference type="EMBL" id="SEA06943.1"/>
    </source>
</evidence>
<dbReference type="AlphaFoldDB" id="A0A1H3Y5S8"/>
<evidence type="ECO:0000313" key="2">
    <source>
        <dbReference type="Proteomes" id="UP000183469"/>
    </source>
</evidence>
<dbReference type="Proteomes" id="UP000183469">
    <property type="component" value="Unassembled WGS sequence"/>
</dbReference>
<reference evidence="1 2" key="1">
    <citation type="submission" date="2016-10" db="EMBL/GenBank/DDBJ databases">
        <authorList>
            <person name="de Groot N.N."/>
        </authorList>
    </citation>
    <scope>NUCLEOTIDE SEQUENCE [LARGE SCALE GENOMIC DNA]</scope>
    <source>
        <strain evidence="1 2">DSM 2872</strain>
    </source>
</reference>
<dbReference type="InterPro" id="IPR019546">
    <property type="entry name" value="TAT_signal_bac_arc"/>
</dbReference>